<proteinExistence type="predicted"/>
<organism evidence="1 2">
    <name type="scientific">Clostridium saudiense</name>
    <dbReference type="NCBI Taxonomy" id="1414720"/>
    <lineage>
        <taxon>Bacteria</taxon>
        <taxon>Bacillati</taxon>
        <taxon>Bacillota</taxon>
        <taxon>Clostridia</taxon>
        <taxon>Eubacteriales</taxon>
        <taxon>Clostridiaceae</taxon>
        <taxon>Clostridium</taxon>
    </lineage>
</organism>
<comment type="caution">
    <text evidence="1">The sequence shown here is derived from an EMBL/GenBank/DDBJ whole genome shotgun (WGS) entry which is preliminary data.</text>
</comment>
<protein>
    <submittedName>
        <fullName evidence="1">Uncharacterized protein</fullName>
    </submittedName>
</protein>
<dbReference type="EMBL" id="JACJLL010000228">
    <property type="protein sequence ID" value="MBM6820961.1"/>
    <property type="molecule type" value="Genomic_DNA"/>
</dbReference>
<feature type="non-terminal residue" evidence="1">
    <location>
        <position position="92"/>
    </location>
</feature>
<name>A0ABS2FLW9_9CLOT</name>
<dbReference type="Proteomes" id="UP000767334">
    <property type="component" value="Unassembled WGS sequence"/>
</dbReference>
<reference evidence="1 2" key="1">
    <citation type="journal article" date="2021" name="Sci. Rep.">
        <title>The distribution of antibiotic resistance genes in chicken gut microbiota commensals.</title>
        <authorList>
            <person name="Juricova H."/>
            <person name="Matiasovicova J."/>
            <person name="Kubasova T."/>
            <person name="Cejkova D."/>
            <person name="Rychlik I."/>
        </authorList>
    </citation>
    <scope>NUCLEOTIDE SEQUENCE [LARGE SCALE GENOMIC DNA]</scope>
    <source>
        <strain evidence="1 2">An435</strain>
    </source>
</reference>
<keyword evidence="2" id="KW-1185">Reference proteome</keyword>
<evidence type="ECO:0000313" key="1">
    <source>
        <dbReference type="EMBL" id="MBM6820961.1"/>
    </source>
</evidence>
<sequence>MESVILEEVIEEIIDEESVRKAYLNIILLRGNIKTKEDCFKFLASVNLLNSYVKKDYALEEIKKSYIFKNFISDVIEDIILNKISGVDIYYT</sequence>
<gene>
    <name evidence="1" type="ORF">H6A19_16750</name>
</gene>
<evidence type="ECO:0000313" key="2">
    <source>
        <dbReference type="Proteomes" id="UP000767334"/>
    </source>
</evidence>
<dbReference type="RefSeq" id="WP_204572789.1">
    <property type="nucleotide sequence ID" value="NZ_JACJLL010000228.1"/>
</dbReference>
<accession>A0ABS2FLW9</accession>